<comment type="catalytic activity">
    <reaction evidence="5">
        <text>glycyl-tRNA(Gly) + acetyl-CoA = N-acetylglycyl-tRNA(Gly) + CoA + H(+)</text>
        <dbReference type="Rhea" id="RHEA:81867"/>
        <dbReference type="Rhea" id="RHEA-COMP:9683"/>
        <dbReference type="Rhea" id="RHEA-COMP:19766"/>
        <dbReference type="ChEBI" id="CHEBI:15378"/>
        <dbReference type="ChEBI" id="CHEBI:57287"/>
        <dbReference type="ChEBI" id="CHEBI:57288"/>
        <dbReference type="ChEBI" id="CHEBI:78522"/>
        <dbReference type="ChEBI" id="CHEBI:232036"/>
    </reaction>
</comment>
<dbReference type="PANTHER" id="PTHR36449:SF1">
    <property type="entry name" value="ACETYLTRANSFERASE"/>
    <property type="match status" value="1"/>
</dbReference>
<evidence type="ECO:0000256" key="4">
    <source>
        <dbReference type="ARBA" id="ARBA00023315"/>
    </source>
</evidence>
<evidence type="ECO:0000259" key="6">
    <source>
        <dbReference type="Pfam" id="PF13508"/>
    </source>
</evidence>
<dbReference type="InterPro" id="IPR000182">
    <property type="entry name" value="GNAT_dom"/>
</dbReference>
<proteinExistence type="predicted"/>
<dbReference type="RefSeq" id="WP_239070546.1">
    <property type="nucleotide sequence ID" value="NZ_BONK01000009.1"/>
</dbReference>
<evidence type="ECO:0000313" key="7">
    <source>
        <dbReference type="EMBL" id="GIG22076.1"/>
    </source>
</evidence>
<gene>
    <name evidence="7" type="ORF">Cch01nite_28000</name>
</gene>
<evidence type="ECO:0000256" key="5">
    <source>
        <dbReference type="ARBA" id="ARBA00049880"/>
    </source>
</evidence>
<comment type="caution">
    <text evidence="7">The sequence shown here is derived from an EMBL/GenBank/DDBJ whole genome shotgun (WGS) entry which is preliminary data.</text>
</comment>
<organism evidence="7 8">
    <name type="scientific">Cellulomonas chitinilytica</name>
    <dbReference type="NCBI Taxonomy" id="398759"/>
    <lineage>
        <taxon>Bacteria</taxon>
        <taxon>Bacillati</taxon>
        <taxon>Actinomycetota</taxon>
        <taxon>Actinomycetes</taxon>
        <taxon>Micrococcales</taxon>
        <taxon>Cellulomonadaceae</taxon>
        <taxon>Cellulomonas</taxon>
    </lineage>
</organism>
<dbReference type="Proteomes" id="UP000632740">
    <property type="component" value="Unassembled WGS sequence"/>
</dbReference>
<keyword evidence="4" id="KW-0012">Acyltransferase</keyword>
<protein>
    <submittedName>
        <fullName evidence="7">N-acetyltransferase GCN5</fullName>
    </submittedName>
</protein>
<keyword evidence="3" id="KW-0808">Transferase</keyword>
<evidence type="ECO:0000313" key="8">
    <source>
        <dbReference type="Proteomes" id="UP000632740"/>
    </source>
</evidence>
<dbReference type="PANTHER" id="PTHR36449">
    <property type="entry name" value="ACETYLTRANSFERASE-RELATED"/>
    <property type="match status" value="1"/>
</dbReference>
<dbReference type="InterPro" id="IPR016181">
    <property type="entry name" value="Acyl_CoA_acyltransferase"/>
</dbReference>
<dbReference type="Pfam" id="PF13508">
    <property type="entry name" value="Acetyltransf_7"/>
    <property type="match status" value="1"/>
</dbReference>
<evidence type="ECO:0000256" key="2">
    <source>
        <dbReference type="ARBA" id="ARBA00022649"/>
    </source>
</evidence>
<keyword evidence="8" id="KW-1185">Reference proteome</keyword>
<evidence type="ECO:0000256" key="3">
    <source>
        <dbReference type="ARBA" id="ARBA00022679"/>
    </source>
</evidence>
<evidence type="ECO:0000256" key="1">
    <source>
        <dbReference type="ARBA" id="ARBA00022491"/>
    </source>
</evidence>
<dbReference type="GO" id="GO:0016747">
    <property type="term" value="F:acyltransferase activity, transferring groups other than amino-acyl groups"/>
    <property type="evidence" value="ECO:0007669"/>
    <property type="project" value="InterPro"/>
</dbReference>
<reference evidence="7" key="1">
    <citation type="submission" date="2021-01" db="EMBL/GenBank/DDBJ databases">
        <title>Whole genome shotgun sequence of Cellulomonas chitinilytica NBRC 110799.</title>
        <authorList>
            <person name="Komaki H."/>
            <person name="Tamura T."/>
        </authorList>
    </citation>
    <scope>NUCLEOTIDE SEQUENCE</scope>
    <source>
        <strain evidence="7">NBRC 110799</strain>
    </source>
</reference>
<keyword evidence="1" id="KW-0678">Repressor</keyword>
<accession>A0A919P2A2</accession>
<dbReference type="Gene3D" id="3.40.630.30">
    <property type="match status" value="1"/>
</dbReference>
<dbReference type="EMBL" id="BONK01000009">
    <property type="protein sequence ID" value="GIG22076.1"/>
    <property type="molecule type" value="Genomic_DNA"/>
</dbReference>
<dbReference type="SUPFAM" id="SSF55729">
    <property type="entry name" value="Acyl-CoA N-acyltransferases (Nat)"/>
    <property type="match status" value="1"/>
</dbReference>
<name>A0A919P2A2_9CELL</name>
<dbReference type="AlphaFoldDB" id="A0A919P2A2"/>
<sequence length="171" mass="18328">MTRYTRPAPLLAHHDRSAFRCGVGALDGWFHDRALKNEAAGGSRTFVTLDGVDGPVVGYYSLASSSVELSDAPGPVRRNMPDPIPVILLGRLAVDDRHQGAGLGASLLQDAIRRIAVAADVVGVRAVLVHAIDDAAASFYRRHGFAASPIDEQTLFLPMKAVYESIREVVP</sequence>
<keyword evidence="2" id="KW-1277">Toxin-antitoxin system</keyword>
<feature type="domain" description="N-acetyltransferase" evidence="6">
    <location>
        <begin position="46"/>
        <end position="146"/>
    </location>
</feature>